<dbReference type="PRINTS" id="PR00420">
    <property type="entry name" value="RNGMNOXGNASE"/>
</dbReference>
<protein>
    <submittedName>
        <fullName evidence="6">Salicylate hydroxylase</fullName>
        <ecNumber evidence="6">1.14.13.1</ecNumber>
    </submittedName>
</protein>
<dbReference type="GO" id="GO:0018658">
    <property type="term" value="F:salicylate 1-monooxygenase activity"/>
    <property type="evidence" value="ECO:0007669"/>
    <property type="project" value="UniProtKB-EC"/>
</dbReference>
<accession>A0A376G673</accession>
<evidence type="ECO:0000256" key="1">
    <source>
        <dbReference type="ARBA" id="ARBA00022630"/>
    </source>
</evidence>
<dbReference type="InterPro" id="IPR036188">
    <property type="entry name" value="FAD/NAD-bd_sf"/>
</dbReference>
<reference evidence="6 7" key="1">
    <citation type="submission" date="2018-06" db="EMBL/GenBank/DDBJ databases">
        <authorList>
            <consortium name="Pathogen Informatics"/>
            <person name="Doyle S."/>
        </authorList>
    </citation>
    <scope>NUCLEOTIDE SEQUENCE [LARGE SCALE GENOMIC DNA]</scope>
    <source>
        <strain evidence="6 7">NCTC13456</strain>
    </source>
</reference>
<evidence type="ECO:0000256" key="2">
    <source>
        <dbReference type="ARBA" id="ARBA00022827"/>
    </source>
</evidence>
<dbReference type="STRING" id="343874.GCA_000805695_01891"/>
<dbReference type="PANTHER" id="PTHR46972">
    <property type="entry name" value="MONOOXYGENASE ASQM-RELATED"/>
    <property type="match status" value="1"/>
</dbReference>
<sequence>MQKFLELSKQINWTSCKNCNGLGKKSQGVSKKKLLRYEAALAQSKKNKSNSTIPNKPKSSMQICTTCLGTGLTATEELPLPNENDYPHIAIVGAGIGGIALALACLHRQIPFTLFERDRAFNDRSQGYGLTLQQASKELKKFGITTLDEGIVSTLHLAHTIEGNVIGEWGIRKLQDKEAIEAKNKNKHTNIHIARQSLRLAFLEQLGGDKQVLWNHQLTDFKIDDKVELTFDVDGIKKHFKADLLVGADGIRSSVRRLLINEDKNPLRYLGCIVILGICKLNALKDLDNHLLDGATVFQTANGTERMYMMPYDKESIMWQFSFPMSEEDAKNLSRKGSEALKTEVAKRTHWHSPIPEIIAATEAKQITGYPVYDRNLLTPNLLENAGPVTLIGDAAHPMSPFKGQGANQALLDALFLAQKITSAYHAQNKQVNLREEVLQPYENEMMERSSVKVKKSADAAKFLHSDIVLQEGNVTFGSKWTSSL</sequence>
<gene>
    <name evidence="6" type="primary">nahG</name>
    <name evidence="6" type="ORF">NCTC13456_01794</name>
</gene>
<dbReference type="GO" id="GO:0071949">
    <property type="term" value="F:FAD binding"/>
    <property type="evidence" value="ECO:0007669"/>
    <property type="project" value="InterPro"/>
</dbReference>
<proteinExistence type="predicted"/>
<keyword evidence="2" id="KW-0274">FAD</keyword>
<dbReference type="SUPFAM" id="SSF51905">
    <property type="entry name" value="FAD/NAD(P)-binding domain"/>
    <property type="match status" value="1"/>
</dbReference>
<evidence type="ECO:0000313" key="7">
    <source>
        <dbReference type="Proteomes" id="UP000254737"/>
    </source>
</evidence>
<evidence type="ECO:0000313" key="6">
    <source>
        <dbReference type="EMBL" id="STD55814.1"/>
    </source>
</evidence>
<name>A0A376G673_9FLAO</name>
<dbReference type="Proteomes" id="UP000254737">
    <property type="component" value="Unassembled WGS sequence"/>
</dbReference>
<evidence type="ECO:0000259" key="5">
    <source>
        <dbReference type="Pfam" id="PF01494"/>
    </source>
</evidence>
<evidence type="ECO:0000256" key="4">
    <source>
        <dbReference type="ARBA" id="ARBA00023033"/>
    </source>
</evidence>
<keyword evidence="1" id="KW-0285">Flavoprotein</keyword>
<keyword evidence="4" id="KW-0503">Monooxygenase</keyword>
<evidence type="ECO:0000256" key="3">
    <source>
        <dbReference type="ARBA" id="ARBA00023002"/>
    </source>
</evidence>
<dbReference type="InterPro" id="IPR002938">
    <property type="entry name" value="FAD-bd"/>
</dbReference>
<dbReference type="PANTHER" id="PTHR46972:SF1">
    <property type="entry name" value="FAD DEPENDENT OXIDOREDUCTASE DOMAIN-CONTAINING PROTEIN"/>
    <property type="match status" value="1"/>
</dbReference>
<dbReference type="EMBL" id="UFXS01000001">
    <property type="protein sequence ID" value="STD55814.1"/>
    <property type="molecule type" value="Genomic_DNA"/>
</dbReference>
<dbReference type="Gene3D" id="3.50.50.60">
    <property type="entry name" value="FAD/NAD(P)-binding domain"/>
    <property type="match status" value="1"/>
</dbReference>
<organism evidence="6 7">
    <name type="scientific">Empedobacter falsenii</name>
    <dbReference type="NCBI Taxonomy" id="343874"/>
    <lineage>
        <taxon>Bacteria</taxon>
        <taxon>Pseudomonadati</taxon>
        <taxon>Bacteroidota</taxon>
        <taxon>Flavobacteriia</taxon>
        <taxon>Flavobacteriales</taxon>
        <taxon>Weeksellaceae</taxon>
        <taxon>Empedobacter</taxon>
    </lineage>
</organism>
<dbReference type="EC" id="1.14.13.1" evidence="6"/>
<dbReference type="AlphaFoldDB" id="A0A376G673"/>
<feature type="domain" description="FAD-binding" evidence="5">
    <location>
        <begin position="89"/>
        <end position="431"/>
    </location>
</feature>
<dbReference type="Pfam" id="PF01494">
    <property type="entry name" value="FAD_binding_3"/>
    <property type="match status" value="1"/>
</dbReference>
<keyword evidence="3 6" id="KW-0560">Oxidoreductase</keyword>